<dbReference type="Pfam" id="PF19578">
    <property type="entry name" value="DUF6090"/>
    <property type="match status" value="1"/>
</dbReference>
<dbReference type="InterPro" id="IPR045749">
    <property type="entry name" value="DUF6090"/>
</dbReference>
<comment type="caution">
    <text evidence="2">The sequence shown here is derived from an EMBL/GenBank/DDBJ whole genome shotgun (WGS) entry which is preliminary data.</text>
</comment>
<keyword evidence="1" id="KW-1133">Transmembrane helix</keyword>
<keyword evidence="3" id="KW-1185">Reference proteome</keyword>
<gene>
    <name evidence="2" type="ORF">RM519_12660</name>
</gene>
<evidence type="ECO:0000313" key="3">
    <source>
        <dbReference type="Proteomes" id="UP001252186"/>
    </source>
</evidence>
<accession>A0ABU2Y7D6</accession>
<evidence type="ECO:0000256" key="1">
    <source>
        <dbReference type="SAM" id="Phobius"/>
    </source>
</evidence>
<name>A0ABU2Y7D6_9FLAO</name>
<protein>
    <submittedName>
        <fullName evidence="2">DUF6090 family protein</fullName>
    </submittedName>
</protein>
<feature type="transmembrane region" description="Helical" evidence="1">
    <location>
        <begin position="21"/>
        <end position="42"/>
    </location>
</feature>
<organism evidence="2 3">
    <name type="scientific">Urechidicola vernalis</name>
    <dbReference type="NCBI Taxonomy" id="3075600"/>
    <lineage>
        <taxon>Bacteria</taxon>
        <taxon>Pseudomonadati</taxon>
        <taxon>Bacteroidota</taxon>
        <taxon>Flavobacteriia</taxon>
        <taxon>Flavobacteriales</taxon>
        <taxon>Flavobacteriaceae</taxon>
        <taxon>Urechidicola</taxon>
    </lineage>
</organism>
<dbReference type="Proteomes" id="UP001252186">
    <property type="component" value="Unassembled WGS sequence"/>
</dbReference>
<proteinExistence type="predicted"/>
<keyword evidence="1" id="KW-0812">Transmembrane</keyword>
<keyword evidence="1" id="KW-0472">Membrane</keyword>
<dbReference type="RefSeq" id="WP_311594188.1">
    <property type="nucleotide sequence ID" value="NZ_JAVRHV010000007.1"/>
</dbReference>
<evidence type="ECO:0000313" key="2">
    <source>
        <dbReference type="EMBL" id="MDT0554104.1"/>
    </source>
</evidence>
<sequence>MIKFFRKIRHQLLNEGKTSKYFKYAIGEIALVVIGILIALGINNWNQHRLDRQKAVGYLKSLAEDLKSDTIQYNINLKNYKTDFANNSVVLENDDYKLLEVDSIIILVNGYWMLNRTADQTFVKIKNAGIIELLSPEIDKAVNDYYNLDNAYYSYFLEWDMEYSNRDADFWFYNSDYETSIPKRDFMMKKLPFKASSAKRKEDLIKLIESTQGRNHLRNAIVRDEYGIARVSTTKAVARKLLELIANEIGNN</sequence>
<reference evidence="2 3" key="1">
    <citation type="submission" date="2023-09" db="EMBL/GenBank/DDBJ databases">
        <authorList>
            <person name="Rey-Velasco X."/>
        </authorList>
    </citation>
    <scope>NUCLEOTIDE SEQUENCE [LARGE SCALE GENOMIC DNA]</scope>
    <source>
        <strain evidence="2 3">P050</strain>
    </source>
</reference>
<dbReference type="EMBL" id="JAVRHV010000007">
    <property type="protein sequence ID" value="MDT0554104.1"/>
    <property type="molecule type" value="Genomic_DNA"/>
</dbReference>